<reference evidence="4 5" key="1">
    <citation type="submission" date="2019-11" db="EMBL/GenBank/DDBJ databases">
        <authorList>
            <person name="Holert J."/>
        </authorList>
    </citation>
    <scope>NUCLEOTIDE SEQUENCE [LARGE SCALE GENOMIC DNA]</scope>
    <source>
        <strain evidence="3">BC3_2A</strain>
        <strain evidence="2">SB11_1A</strain>
    </source>
</reference>
<dbReference type="EMBL" id="CACSIM010000001">
    <property type="protein sequence ID" value="CAA0086171.1"/>
    <property type="molecule type" value="Genomic_DNA"/>
</dbReference>
<name>A0A5S9MTF1_9GAMM</name>
<sequence length="564" mass="64534">MPNNDQILLGELLRQEADEFQESFTESEFFEFYSAIQILKEYELSYDEIKAGIAGESLDGGADSVFTFVNGDLVKEDSDVKEKYKKNPDIELVIIQSKKENGFGEDALLKLSRLSKNLLDLEFDRNKFSGRYNEAVLSSFELFKRTYVSLVTKRPSLKICFNYASMGVDVHANVKKQADDLISDVKTMLPTSSVTVNFVGAKELVALSQERPNEVFRLPTVANPLSTSEKVFVALSNIRDYFKFISDENGKLLRHIFESNVRDYQGKTNVNKEIQTTLKSDIKEEFWWLNNGVTILGTDATTPGGKELIVHNPQIVNGLQTSSEIHRFFTDNPDRLDNEERSVLLRVIVPEDEETRDKIIRATNSQTPIPKSSLRATDNIHRKIEDYFKPRGLFYDRRKNFYKNDGKKPKEIISIPFLSQCLMSVLLQRPDTARARPSTLLENDESYEKLFHENTTLNTYFVVASWGRDVELRLKAIKKYEAAENSDIKFYVLYYLSCAKINSLYPSNNKIENLEAADFLEENIDAAIDACYDIYRELGGSDKVAKGADYLDKIKEKLRAEYGL</sequence>
<evidence type="ECO:0000259" key="1">
    <source>
        <dbReference type="Pfam" id="PF10592"/>
    </source>
</evidence>
<dbReference type="AlphaFoldDB" id="A0A5S9MTF1"/>
<evidence type="ECO:0000313" key="4">
    <source>
        <dbReference type="Proteomes" id="UP000435877"/>
    </source>
</evidence>
<dbReference type="EMBL" id="CACSIK010000001">
    <property type="protein sequence ID" value="CAA0079488.1"/>
    <property type="molecule type" value="Genomic_DNA"/>
</dbReference>
<feature type="domain" description="Abortive phage infection protein C-terminal" evidence="1">
    <location>
        <begin position="257"/>
        <end position="493"/>
    </location>
</feature>
<gene>
    <name evidence="2" type="ORF">IHBHHGIJ_00107</name>
    <name evidence="3" type="ORF">KFEGEMFD_01042</name>
</gene>
<organism evidence="2 4">
    <name type="scientific">Zhongshania aliphaticivorans</name>
    <dbReference type="NCBI Taxonomy" id="1470434"/>
    <lineage>
        <taxon>Bacteria</taxon>
        <taxon>Pseudomonadati</taxon>
        <taxon>Pseudomonadota</taxon>
        <taxon>Gammaproteobacteria</taxon>
        <taxon>Cellvibrionales</taxon>
        <taxon>Spongiibacteraceae</taxon>
        <taxon>Zhongshania</taxon>
    </lineage>
</organism>
<proteinExistence type="predicted"/>
<dbReference type="OrthoDB" id="9806213at2"/>
<evidence type="ECO:0000313" key="5">
    <source>
        <dbReference type="Proteomes" id="UP000439591"/>
    </source>
</evidence>
<dbReference type="InterPro" id="IPR018891">
    <property type="entry name" value="AIPR_C"/>
</dbReference>
<dbReference type="Pfam" id="PF10592">
    <property type="entry name" value="AIPR"/>
    <property type="match status" value="1"/>
</dbReference>
<evidence type="ECO:0000313" key="3">
    <source>
        <dbReference type="EMBL" id="CAA0086171.1"/>
    </source>
</evidence>
<dbReference type="Proteomes" id="UP000435877">
    <property type="component" value="Unassembled WGS sequence"/>
</dbReference>
<evidence type="ECO:0000313" key="2">
    <source>
        <dbReference type="EMBL" id="CAA0079488.1"/>
    </source>
</evidence>
<dbReference type="RefSeq" id="WP_159266830.1">
    <property type="nucleotide sequence ID" value="NZ_CACSIK010000001.1"/>
</dbReference>
<dbReference type="Proteomes" id="UP000439591">
    <property type="component" value="Unassembled WGS sequence"/>
</dbReference>
<keyword evidence="4" id="KW-1185">Reference proteome</keyword>
<accession>A0A5S9MTF1</accession>
<protein>
    <recommendedName>
        <fullName evidence="1">Abortive phage infection protein C-terminal domain-containing protein</fullName>
    </recommendedName>
</protein>